<dbReference type="InterPro" id="IPR029052">
    <property type="entry name" value="Metallo-depent_PP-like"/>
</dbReference>
<dbReference type="EMBL" id="UINC01014351">
    <property type="protein sequence ID" value="SVA61267.1"/>
    <property type="molecule type" value="Genomic_DNA"/>
</dbReference>
<protein>
    <recommendedName>
        <fullName evidence="1">Calcineurin-like phosphoesterase domain-containing protein</fullName>
    </recommendedName>
</protein>
<reference evidence="2" key="1">
    <citation type="submission" date="2018-05" db="EMBL/GenBank/DDBJ databases">
        <authorList>
            <person name="Lanie J.A."/>
            <person name="Ng W.-L."/>
            <person name="Kazmierczak K.M."/>
            <person name="Andrzejewski T.M."/>
            <person name="Davidsen T.M."/>
            <person name="Wayne K.J."/>
            <person name="Tettelin H."/>
            <person name="Glass J.I."/>
            <person name="Rusch D."/>
            <person name="Podicherti R."/>
            <person name="Tsui H.-C.T."/>
            <person name="Winkler M.E."/>
        </authorList>
    </citation>
    <scope>NUCLEOTIDE SEQUENCE</scope>
</reference>
<dbReference type="InterPro" id="IPR004843">
    <property type="entry name" value="Calcineurin-like_PHP"/>
</dbReference>
<proteinExistence type="predicted"/>
<name>A0A381XAQ8_9ZZZZ</name>
<evidence type="ECO:0000259" key="1">
    <source>
        <dbReference type="Pfam" id="PF00149"/>
    </source>
</evidence>
<dbReference type="PANTHER" id="PTHR43143:SF1">
    <property type="entry name" value="SERINE_THREONINE-PROTEIN PHOSPHATASE CPPED1"/>
    <property type="match status" value="1"/>
</dbReference>
<feature type="domain" description="Calcineurin-like phosphoesterase" evidence="1">
    <location>
        <begin position="48"/>
        <end position="222"/>
    </location>
</feature>
<dbReference type="Pfam" id="PF00149">
    <property type="entry name" value="Metallophos"/>
    <property type="match status" value="1"/>
</dbReference>
<dbReference type="SUPFAM" id="SSF56300">
    <property type="entry name" value="Metallo-dependent phosphatases"/>
    <property type="match status" value="1"/>
</dbReference>
<evidence type="ECO:0000313" key="2">
    <source>
        <dbReference type="EMBL" id="SVA61267.1"/>
    </source>
</evidence>
<organism evidence="2">
    <name type="scientific">marine metagenome</name>
    <dbReference type="NCBI Taxonomy" id="408172"/>
    <lineage>
        <taxon>unclassified sequences</taxon>
        <taxon>metagenomes</taxon>
        <taxon>ecological metagenomes</taxon>
    </lineage>
</organism>
<dbReference type="Gene3D" id="3.60.21.10">
    <property type="match status" value="1"/>
</dbReference>
<dbReference type="PANTHER" id="PTHR43143">
    <property type="entry name" value="METALLOPHOSPHOESTERASE, CALCINEURIN SUPERFAMILY"/>
    <property type="match status" value="1"/>
</dbReference>
<dbReference type="GO" id="GO:0016787">
    <property type="term" value="F:hydrolase activity"/>
    <property type="evidence" value="ECO:0007669"/>
    <property type="project" value="InterPro"/>
</dbReference>
<gene>
    <name evidence="2" type="ORF">METZ01_LOCUS114121</name>
</gene>
<sequence length="269" mass="30679">MADPQFGMFSSISKLSKSEVIARKNRGINVTYSEKELEGFEKETELFTKAIEAANESSPAFVVVCGDMVHDPESTEQLEELLRVSNLLREDIKLYWVPGNHDVGDKPTTASLEKYRDRFGEYNYSFREENCYCIVLNSAICYDPELVPDEWDSLISFLRKELETASGSNITHKIIFMHHPLYLNEPNEDDNYFVIPLQRRSIILDLLAEHEVTAVCTGHLHKNNYKNFGTTELISTGSVGYPLGKDPSGIRIIELTDTRISHRYLSLES</sequence>
<dbReference type="InterPro" id="IPR051918">
    <property type="entry name" value="STPP_CPPED1"/>
</dbReference>
<dbReference type="AlphaFoldDB" id="A0A381XAQ8"/>
<accession>A0A381XAQ8</accession>